<dbReference type="InterPro" id="IPR047110">
    <property type="entry name" value="GABD/Sad-like"/>
</dbReference>
<gene>
    <name evidence="5" type="ORF">NITHO_5110007</name>
</gene>
<evidence type="ECO:0000313" key="5">
    <source>
        <dbReference type="EMBL" id="CCF85527.1"/>
    </source>
</evidence>
<protein>
    <submittedName>
        <fullName evidence="5">Putative Succinate-semialdehyde dehydrogenase (NADP+)</fullName>
        <ecNumber evidence="5">1.2.1.16</ecNumber>
    </submittedName>
</protein>
<evidence type="ECO:0000313" key="6">
    <source>
        <dbReference type="Proteomes" id="UP000004221"/>
    </source>
</evidence>
<evidence type="ECO:0000259" key="4">
    <source>
        <dbReference type="Pfam" id="PF00171"/>
    </source>
</evidence>
<evidence type="ECO:0000256" key="3">
    <source>
        <dbReference type="ARBA" id="ARBA00023002"/>
    </source>
</evidence>
<dbReference type="FunFam" id="3.40.605.10:FF:000012">
    <property type="entry name" value="NAD-dependent succinate-semialdehyde dehydrogenase"/>
    <property type="match status" value="1"/>
</dbReference>
<sequence length="467" mass="50566">MSIQSINPTTGEVLATFNAFTPAQVEQALAETAAAFATWRQYSIAERGDQLRRVAAHLRENTARYAQLISVEMGKPITQSEAEISKCAWACDFYADHAAGFLTPRRVQTNAYDSEVVFEPLGVLLAVMPWNFPFWQLFRFAAPALMVGNTFVLKHSANVPQCALAIEAVFREAGLPPGVCRTLLIPSSEVDSVIADARVRAVTLTGSDQAGSAVGAAAGRHLKKTVLELGGSDPFIVLEDADLAAAAEIGAMARCQNAGQSCIAAKRFIVLESVAYEFERRFVEAMAALPIGNPLDRATVIGPLAREDLREQVERQIRESVEQGARVVLGGERLPHPGYFFAPTILTHITRSMPVWREETFGPVAAVMRVKDVDEAIEMGNDSVYGLGASLWTADLTRARHLVEQIQAGSVFVNGMVASDPRLPFGGIKRSGYGRELGEFGIYEFANIKTVWIGPAGGQASPRTPSE</sequence>
<comment type="caution">
    <text evidence="5">The sequence shown here is derived from an EMBL/GenBank/DDBJ whole genome shotgun (WGS) entry which is preliminary data.</text>
</comment>
<dbReference type="GO" id="GO:0004030">
    <property type="term" value="F:aldehyde dehydrogenase [NAD(P)+] activity"/>
    <property type="evidence" value="ECO:0007669"/>
    <property type="project" value="InterPro"/>
</dbReference>
<dbReference type="EC" id="1.2.1.16" evidence="5"/>
<evidence type="ECO:0000256" key="1">
    <source>
        <dbReference type="ARBA" id="ARBA00009986"/>
    </source>
</evidence>
<dbReference type="Pfam" id="PF00171">
    <property type="entry name" value="Aldedh"/>
    <property type="match status" value="1"/>
</dbReference>
<dbReference type="InterPro" id="IPR016163">
    <property type="entry name" value="Ald_DH_C"/>
</dbReference>
<dbReference type="RefSeq" id="WP_008480497.1">
    <property type="nucleotide sequence ID" value="NZ_CAGS01000459.1"/>
</dbReference>
<dbReference type="Gene3D" id="3.40.605.10">
    <property type="entry name" value="Aldehyde Dehydrogenase, Chain A, domain 1"/>
    <property type="match status" value="1"/>
</dbReference>
<dbReference type="Proteomes" id="UP000004221">
    <property type="component" value="Unassembled WGS sequence"/>
</dbReference>
<dbReference type="PANTHER" id="PTHR43217:SF1">
    <property type="entry name" value="SUCCINATE SEMIALDEHYDE DEHYDROGENASE [NAD(P)+] SAD"/>
    <property type="match status" value="1"/>
</dbReference>
<feature type="domain" description="Aldehyde dehydrogenase" evidence="4">
    <location>
        <begin position="3"/>
        <end position="451"/>
    </location>
</feature>
<dbReference type="GO" id="GO:0004777">
    <property type="term" value="F:succinate-semialdehyde dehydrogenase (NAD+) activity"/>
    <property type="evidence" value="ECO:0007669"/>
    <property type="project" value="TreeGrafter"/>
</dbReference>
<proteinExistence type="inferred from homology"/>
<dbReference type="AlphaFoldDB" id="I4ELG5"/>
<dbReference type="EMBL" id="CAGS01000459">
    <property type="protein sequence ID" value="CCF85527.1"/>
    <property type="molecule type" value="Genomic_DNA"/>
</dbReference>
<dbReference type="InterPro" id="IPR015590">
    <property type="entry name" value="Aldehyde_DH_dom"/>
</dbReference>
<dbReference type="CDD" id="cd07100">
    <property type="entry name" value="ALDH_SSADH1_GabD1"/>
    <property type="match status" value="1"/>
</dbReference>
<dbReference type="InterPro" id="IPR016161">
    <property type="entry name" value="Ald_DH/histidinol_DH"/>
</dbReference>
<keyword evidence="3 5" id="KW-0560">Oxidoreductase</keyword>
<dbReference type="Gene3D" id="3.40.309.10">
    <property type="entry name" value="Aldehyde Dehydrogenase, Chain A, domain 2"/>
    <property type="match status" value="1"/>
</dbReference>
<reference evidence="5 6" key="1">
    <citation type="journal article" date="2012" name="ISME J.">
        <title>Nitrification expanded: discovery, physiology and genomics of a nitrite-oxidizing bacterium from the phylum Chloroflexi.</title>
        <authorList>
            <person name="Sorokin D.Y."/>
            <person name="Lucker S."/>
            <person name="Vejmelkova D."/>
            <person name="Kostrikina N.A."/>
            <person name="Kleerebezem R."/>
            <person name="Rijpstra W.I."/>
            <person name="Damste J.S."/>
            <person name="Le Paslier D."/>
            <person name="Muyzer G."/>
            <person name="Wagner M."/>
            <person name="van Loosdrecht M.C."/>
            <person name="Daims H."/>
        </authorList>
    </citation>
    <scope>NUCLEOTIDE SEQUENCE [LARGE SCALE GENOMIC DNA]</scope>
    <source>
        <strain evidence="6">none</strain>
    </source>
</reference>
<keyword evidence="2" id="KW-0521">NADP</keyword>
<accession>I4ELG5</accession>
<organism evidence="5 6">
    <name type="scientific">Nitrolancea hollandica Lb</name>
    <dbReference type="NCBI Taxonomy" id="1129897"/>
    <lineage>
        <taxon>Bacteria</taxon>
        <taxon>Pseudomonadati</taxon>
        <taxon>Thermomicrobiota</taxon>
        <taxon>Thermomicrobia</taxon>
        <taxon>Sphaerobacterales</taxon>
        <taxon>Sphaerobacterineae</taxon>
        <taxon>Sphaerobacteraceae</taxon>
        <taxon>Nitrolancea</taxon>
    </lineage>
</organism>
<name>I4ELG5_9BACT</name>
<dbReference type="PANTHER" id="PTHR43217">
    <property type="entry name" value="SUCCINATE SEMIALDEHYDE DEHYDROGENASE [NAD(P)+] SAD"/>
    <property type="match status" value="1"/>
</dbReference>
<dbReference type="FunFam" id="3.40.309.10:FF:000010">
    <property type="entry name" value="Gamma-aminobutyraldehyde dehydrogenase"/>
    <property type="match status" value="1"/>
</dbReference>
<dbReference type="SUPFAM" id="SSF53720">
    <property type="entry name" value="ALDH-like"/>
    <property type="match status" value="1"/>
</dbReference>
<dbReference type="InterPro" id="IPR016162">
    <property type="entry name" value="Ald_DH_N"/>
</dbReference>
<keyword evidence="6" id="KW-1185">Reference proteome</keyword>
<comment type="similarity">
    <text evidence="1">Belongs to the aldehyde dehydrogenase family.</text>
</comment>
<dbReference type="OrthoDB" id="9762913at2"/>
<evidence type="ECO:0000256" key="2">
    <source>
        <dbReference type="ARBA" id="ARBA00022857"/>
    </source>
</evidence>
<dbReference type="InterPro" id="IPR044148">
    <property type="entry name" value="ALDH_GabD1-like"/>
</dbReference>